<dbReference type="InterPro" id="IPR000182">
    <property type="entry name" value="GNAT_dom"/>
</dbReference>
<dbReference type="InterPro" id="IPR050182">
    <property type="entry name" value="Cytochrome_P450_fam2"/>
</dbReference>
<feature type="domain" description="N-acetyltransferase" evidence="7">
    <location>
        <begin position="540"/>
        <end position="675"/>
    </location>
</feature>
<keyword evidence="6" id="KW-0472">Membrane</keyword>
<dbReference type="PANTHER" id="PTHR24300">
    <property type="entry name" value="CYTOCHROME P450 508A4-RELATED"/>
    <property type="match status" value="1"/>
</dbReference>
<gene>
    <name evidence="8" type="ORF">BRAFLDRAFT_123772</name>
</gene>
<dbReference type="PROSITE" id="PS51186">
    <property type="entry name" value="GNAT"/>
    <property type="match status" value="1"/>
</dbReference>
<evidence type="ECO:0000256" key="3">
    <source>
        <dbReference type="ARBA" id="ARBA00022723"/>
    </source>
</evidence>
<dbReference type="AlphaFoldDB" id="C3YEL8"/>
<dbReference type="EMBL" id="GG666507">
    <property type="protein sequence ID" value="EEN61112.1"/>
    <property type="molecule type" value="Genomic_DNA"/>
</dbReference>
<keyword evidence="6" id="KW-0812">Transmembrane</keyword>
<evidence type="ECO:0000256" key="2">
    <source>
        <dbReference type="ARBA" id="ARBA00010617"/>
    </source>
</evidence>
<dbReference type="PANTHER" id="PTHR24300:SF404">
    <property type="entry name" value="CYTOCHROME P450 2D6-LIKE"/>
    <property type="match status" value="1"/>
</dbReference>
<dbReference type="GO" id="GO:0004497">
    <property type="term" value="F:monooxygenase activity"/>
    <property type="evidence" value="ECO:0007669"/>
    <property type="project" value="InterPro"/>
</dbReference>
<dbReference type="CDD" id="cd04301">
    <property type="entry name" value="NAT_SF"/>
    <property type="match status" value="1"/>
</dbReference>
<feature type="transmembrane region" description="Helical" evidence="6">
    <location>
        <begin position="15"/>
        <end position="40"/>
    </location>
</feature>
<evidence type="ECO:0000256" key="5">
    <source>
        <dbReference type="PIRSR" id="PIRSR602401-1"/>
    </source>
</evidence>
<comment type="similarity">
    <text evidence="2">Belongs to the cytochrome P450 family.</text>
</comment>
<comment type="cofactor">
    <cofactor evidence="1 5">
        <name>heme</name>
        <dbReference type="ChEBI" id="CHEBI:30413"/>
    </cofactor>
</comment>
<dbReference type="InParanoid" id="C3YEL8"/>
<evidence type="ECO:0000313" key="8">
    <source>
        <dbReference type="EMBL" id="EEN61112.1"/>
    </source>
</evidence>
<dbReference type="SUPFAM" id="SSF48264">
    <property type="entry name" value="Cytochrome P450"/>
    <property type="match status" value="2"/>
</dbReference>
<dbReference type="GO" id="GO:0005506">
    <property type="term" value="F:iron ion binding"/>
    <property type="evidence" value="ECO:0007669"/>
    <property type="project" value="InterPro"/>
</dbReference>
<evidence type="ECO:0000256" key="1">
    <source>
        <dbReference type="ARBA" id="ARBA00001971"/>
    </source>
</evidence>
<protein>
    <recommendedName>
        <fullName evidence="7">N-acetyltransferase domain-containing protein</fullName>
    </recommendedName>
</protein>
<dbReference type="InterPro" id="IPR001128">
    <property type="entry name" value="Cyt_P450"/>
</dbReference>
<dbReference type="PRINTS" id="PR00463">
    <property type="entry name" value="EP450I"/>
</dbReference>
<dbReference type="Pfam" id="PF00067">
    <property type="entry name" value="p450"/>
    <property type="match status" value="3"/>
</dbReference>
<dbReference type="GO" id="GO:0016705">
    <property type="term" value="F:oxidoreductase activity, acting on paired donors, with incorporation or reduction of molecular oxygen"/>
    <property type="evidence" value="ECO:0007669"/>
    <property type="project" value="InterPro"/>
</dbReference>
<keyword evidence="6" id="KW-1133">Transmembrane helix</keyword>
<name>C3YEL8_BRAFL</name>
<dbReference type="Pfam" id="PF00583">
    <property type="entry name" value="Acetyltransf_1"/>
    <property type="match status" value="1"/>
</dbReference>
<organism>
    <name type="scientific">Branchiostoma floridae</name>
    <name type="common">Florida lancelet</name>
    <name type="synonym">Amphioxus</name>
    <dbReference type="NCBI Taxonomy" id="7739"/>
    <lineage>
        <taxon>Eukaryota</taxon>
        <taxon>Metazoa</taxon>
        <taxon>Chordata</taxon>
        <taxon>Cephalochordata</taxon>
        <taxon>Leptocardii</taxon>
        <taxon>Amphioxiformes</taxon>
        <taxon>Branchiostomatidae</taxon>
        <taxon>Branchiostoma</taxon>
    </lineage>
</organism>
<dbReference type="InterPro" id="IPR002401">
    <property type="entry name" value="Cyt_P450_E_grp-I"/>
</dbReference>
<dbReference type="GO" id="GO:0020037">
    <property type="term" value="F:heme binding"/>
    <property type="evidence" value="ECO:0007669"/>
    <property type="project" value="InterPro"/>
</dbReference>
<reference evidence="8" key="1">
    <citation type="journal article" date="2008" name="Nature">
        <title>The amphioxus genome and the evolution of the chordate karyotype.</title>
        <authorList>
            <consortium name="US DOE Joint Genome Institute (JGI-PGF)"/>
            <person name="Putnam N.H."/>
            <person name="Butts T."/>
            <person name="Ferrier D.E.K."/>
            <person name="Furlong R.F."/>
            <person name="Hellsten U."/>
            <person name="Kawashima T."/>
            <person name="Robinson-Rechavi M."/>
            <person name="Shoguchi E."/>
            <person name="Terry A."/>
            <person name="Yu J.-K."/>
            <person name="Benito-Gutierrez E.L."/>
            <person name="Dubchak I."/>
            <person name="Garcia-Fernandez J."/>
            <person name="Gibson-Brown J.J."/>
            <person name="Grigoriev I.V."/>
            <person name="Horton A.C."/>
            <person name="de Jong P.J."/>
            <person name="Jurka J."/>
            <person name="Kapitonov V.V."/>
            <person name="Kohara Y."/>
            <person name="Kuroki Y."/>
            <person name="Lindquist E."/>
            <person name="Lucas S."/>
            <person name="Osoegawa K."/>
            <person name="Pennacchio L.A."/>
            <person name="Salamov A.A."/>
            <person name="Satou Y."/>
            <person name="Sauka-Spengler T."/>
            <person name="Schmutz J."/>
            <person name="Shin-I T."/>
            <person name="Toyoda A."/>
            <person name="Bronner-Fraser M."/>
            <person name="Fujiyama A."/>
            <person name="Holland L.Z."/>
            <person name="Holland P.W.H."/>
            <person name="Satoh N."/>
            <person name="Rokhsar D.S."/>
        </authorList>
    </citation>
    <scope>NUCLEOTIDE SEQUENCE [LARGE SCALE GENOMIC DNA]</scope>
    <source>
        <strain evidence="8">S238N-H82</strain>
        <tissue evidence="8">Testes</tissue>
    </source>
</reference>
<dbReference type="Gene3D" id="3.40.630.30">
    <property type="match status" value="1"/>
</dbReference>
<dbReference type="STRING" id="7739.C3YEL8"/>
<accession>C3YEL8</accession>
<dbReference type="Gene3D" id="1.10.630.10">
    <property type="entry name" value="Cytochrome P450"/>
    <property type="match status" value="2"/>
</dbReference>
<dbReference type="SUPFAM" id="SSF55729">
    <property type="entry name" value="Acyl-CoA N-acyltransferases (Nat)"/>
    <property type="match status" value="1"/>
</dbReference>
<keyword evidence="5" id="KW-0349">Heme</keyword>
<feature type="binding site" description="axial binding residue" evidence="5">
    <location>
        <position position="470"/>
    </location>
    <ligand>
        <name>heme</name>
        <dbReference type="ChEBI" id="CHEBI:30413"/>
    </ligand>
    <ligandPart>
        <name>Fe</name>
        <dbReference type="ChEBI" id="CHEBI:18248"/>
    </ligandPart>
</feature>
<dbReference type="PROSITE" id="PS00086">
    <property type="entry name" value="CYTOCHROME_P450"/>
    <property type="match status" value="1"/>
</dbReference>
<keyword evidence="4 5" id="KW-0408">Iron</keyword>
<evidence type="ECO:0000259" key="7">
    <source>
        <dbReference type="PROSITE" id="PS51186"/>
    </source>
</evidence>
<dbReference type="GO" id="GO:0016747">
    <property type="term" value="F:acyltransferase activity, transferring groups other than amino-acyl groups"/>
    <property type="evidence" value="ECO:0007669"/>
    <property type="project" value="InterPro"/>
</dbReference>
<dbReference type="InterPro" id="IPR056483">
    <property type="entry name" value="Hisat_C"/>
</dbReference>
<dbReference type="InterPro" id="IPR036396">
    <property type="entry name" value="Cyt_P450_sf"/>
</dbReference>
<dbReference type="InterPro" id="IPR016181">
    <property type="entry name" value="Acyl_CoA_acyltransferase"/>
</dbReference>
<evidence type="ECO:0000256" key="6">
    <source>
        <dbReference type="SAM" id="Phobius"/>
    </source>
</evidence>
<dbReference type="FunFam" id="1.10.630.10:FF:000445">
    <property type="entry name" value="Uncharacterized protein"/>
    <property type="match status" value="1"/>
</dbReference>
<dbReference type="eggNOG" id="KOG0156">
    <property type="taxonomic scope" value="Eukaryota"/>
</dbReference>
<dbReference type="Pfam" id="PF24066">
    <property type="entry name" value="Hisat_C"/>
    <property type="match status" value="1"/>
</dbReference>
<evidence type="ECO:0000256" key="4">
    <source>
        <dbReference type="ARBA" id="ARBA00023004"/>
    </source>
</evidence>
<dbReference type="InterPro" id="IPR017972">
    <property type="entry name" value="Cyt_P450_CS"/>
</dbReference>
<proteinExistence type="inferred from homology"/>
<keyword evidence="3 5" id="KW-0479">Metal-binding</keyword>
<sequence length="847" mass="95488">MAVIVSWIAELVWEIFQISGLTIQTFLVFCVVFLLAYVLLKRHKNLPPYPAGRVPVLGHLLALGREPPLKLTAWRRQYGDVFTVRMGMEDVVVLNGYTAVKDALVDRSELFASRPPNYLLDAIVGCGKEIVSARWGPEFKQRRKFATAALKNLGMKVGTGSIEESIREEANCLRNRIAEYEGQAFNISSDLGVSVGNITCSMAFGKRYDYGDETFCGLLEAVMNVIAELGAGQIISVFPLLRFVPGINRAFMEVLKQNSKIHEVLWDEIARHRENFDNENPRDFIDFCLLELEQQEKVHEVLDTVVGKSLPALSHRSQLPYVNACLMETMRIRHIAPLIIPHATTDTVRVQEYDIPEGTLTHGKSHHVGHMGGHPVAGMGPTNTCPGGRGGTLQIDVNPTSLPFRDTKTFIAGSLHQNVDVLMNMYSLHMDPVYWPDPDRFDPERFLDAEGNVINKPESFMPFGGGRRVCLGEQLARMELFLFFSTLLQSFTFKTPEGAPAPCADGIFRMTLTPHPFELCAIPRSTQPTTHPTMASVEGVTIRPAVFEDKDKIIQIDVAEEDLKNKEFDDIKDDLEDEDDFDDDESYMFVAETETEVIGFAMLGDVDKGGRGGLICDMRVDKAWREAGVYEMMYDYVIDYAKNETGMKYIRTTVNKFPEGTNVKEIATLKYIAFEGEAETLRESLKSVPAMEELPLDTVVEYKQRHMRLMLRPGVGENVLTQGLFFADGDSFTLCKDNLYDLDEENDVYVDNNKPIQSISFGTDFECDRATFYDIEVNCKDIRLMKSHILKQMQTACVTAEGQVVFSVLALDYEDEIREFCKGIEGLEEVEQFNETVVWSKIVLYSD</sequence>